<dbReference type="SUPFAM" id="SSF46955">
    <property type="entry name" value="Putative DNA-binding domain"/>
    <property type="match status" value="1"/>
</dbReference>
<sequence length="259" mass="27937">MAVTRTARTPATPGAPEPEERRTYTVDELAARAGLTVRTVRFYATRGLLPPPRIGPRRVGLYGPGHLARLALVDDLRRQGLTLAAIERYVARLPEETTAYELAIHRAMVASWLPDAAVECGRAEAEERIGRPLGADELERLAAMGVLTPVPGAGERYVLDTVLVGLAVRLLDLPMSREAIASAREVLLRNAARTAHELSEVFRGEVGVREAGEARSLSAHMQPLVLQALLTAFQRSLNAELRGAFPAGGSAREGEPDAD</sequence>
<dbReference type="InterPro" id="IPR047057">
    <property type="entry name" value="MerR_fam"/>
</dbReference>
<feature type="region of interest" description="Disordered" evidence="2">
    <location>
        <begin position="1"/>
        <end position="21"/>
    </location>
</feature>
<dbReference type="Proteomes" id="UP001183607">
    <property type="component" value="Unassembled WGS sequence"/>
</dbReference>
<dbReference type="InterPro" id="IPR009061">
    <property type="entry name" value="DNA-bd_dom_put_sf"/>
</dbReference>
<dbReference type="SMART" id="SM00422">
    <property type="entry name" value="HTH_MERR"/>
    <property type="match status" value="1"/>
</dbReference>
<comment type="caution">
    <text evidence="4">The sequence shown here is derived from an EMBL/GenBank/DDBJ whole genome shotgun (WGS) entry which is preliminary data.</text>
</comment>
<evidence type="ECO:0000313" key="5">
    <source>
        <dbReference type="Proteomes" id="UP001183607"/>
    </source>
</evidence>
<dbReference type="Pfam" id="PF13411">
    <property type="entry name" value="MerR_1"/>
    <property type="match status" value="1"/>
</dbReference>
<dbReference type="PROSITE" id="PS50937">
    <property type="entry name" value="HTH_MERR_2"/>
    <property type="match status" value="1"/>
</dbReference>
<accession>A0ABD5E0D0</accession>
<feature type="compositionally biased region" description="Low complexity" evidence="2">
    <location>
        <begin position="1"/>
        <end position="14"/>
    </location>
</feature>
<evidence type="ECO:0000313" key="4">
    <source>
        <dbReference type="EMBL" id="MDT0414794.1"/>
    </source>
</evidence>
<dbReference type="AlphaFoldDB" id="A0ABD5E0D0"/>
<dbReference type="PANTHER" id="PTHR30204:SF93">
    <property type="entry name" value="HTH MERR-TYPE DOMAIN-CONTAINING PROTEIN"/>
    <property type="match status" value="1"/>
</dbReference>
<dbReference type="Gene3D" id="1.10.1660.10">
    <property type="match status" value="1"/>
</dbReference>
<dbReference type="EMBL" id="JAVRER010000005">
    <property type="protein sequence ID" value="MDT0414794.1"/>
    <property type="molecule type" value="Genomic_DNA"/>
</dbReference>
<evidence type="ECO:0000256" key="1">
    <source>
        <dbReference type="ARBA" id="ARBA00023125"/>
    </source>
</evidence>
<gene>
    <name evidence="4" type="ORF">RM574_04765</name>
</gene>
<organism evidence="4 5">
    <name type="scientific">Streptomyces evansiae</name>
    <dbReference type="NCBI Taxonomy" id="3075535"/>
    <lineage>
        <taxon>Bacteria</taxon>
        <taxon>Bacillati</taxon>
        <taxon>Actinomycetota</taxon>
        <taxon>Actinomycetes</taxon>
        <taxon>Kitasatosporales</taxon>
        <taxon>Streptomycetaceae</taxon>
        <taxon>Streptomyces</taxon>
    </lineage>
</organism>
<dbReference type="InterPro" id="IPR000551">
    <property type="entry name" value="MerR-type_HTH_dom"/>
</dbReference>
<dbReference type="PANTHER" id="PTHR30204">
    <property type="entry name" value="REDOX-CYCLING DRUG-SENSING TRANSCRIPTIONAL ACTIVATOR SOXR"/>
    <property type="match status" value="1"/>
</dbReference>
<dbReference type="PRINTS" id="PR00040">
    <property type="entry name" value="HTHMERR"/>
</dbReference>
<proteinExistence type="predicted"/>
<dbReference type="RefSeq" id="WP_007819868.1">
    <property type="nucleotide sequence ID" value="NZ_JAVRER010000005.1"/>
</dbReference>
<reference evidence="5" key="1">
    <citation type="submission" date="2023-07" db="EMBL/GenBank/DDBJ databases">
        <title>30 novel species of actinomycetes from the DSMZ collection.</title>
        <authorList>
            <person name="Nouioui I."/>
        </authorList>
    </citation>
    <scope>NUCLEOTIDE SEQUENCE [LARGE SCALE GENOMIC DNA]</scope>
    <source>
        <strain evidence="5">DSM 41982</strain>
    </source>
</reference>
<protein>
    <submittedName>
        <fullName evidence="4">MerR family transcriptional regulator</fullName>
    </submittedName>
</protein>
<feature type="domain" description="HTH merR-type" evidence="3">
    <location>
        <begin position="23"/>
        <end position="92"/>
    </location>
</feature>
<name>A0ABD5E0D0_9ACTN</name>
<dbReference type="CDD" id="cd00592">
    <property type="entry name" value="HTH_MerR-like"/>
    <property type="match status" value="1"/>
</dbReference>
<evidence type="ECO:0000256" key="2">
    <source>
        <dbReference type="SAM" id="MobiDB-lite"/>
    </source>
</evidence>
<keyword evidence="1" id="KW-0238">DNA-binding</keyword>
<dbReference type="GO" id="GO:0003677">
    <property type="term" value="F:DNA binding"/>
    <property type="evidence" value="ECO:0007669"/>
    <property type="project" value="UniProtKB-KW"/>
</dbReference>
<evidence type="ECO:0000259" key="3">
    <source>
        <dbReference type="PROSITE" id="PS50937"/>
    </source>
</evidence>